<dbReference type="EC" id="2.4.1.-" evidence="5"/>
<dbReference type="PANTHER" id="PTHR48048:SF30">
    <property type="entry name" value="GLYCOSYLTRANSFERASE"/>
    <property type="match status" value="1"/>
</dbReference>
<dbReference type="CDD" id="cd03784">
    <property type="entry name" value="GT1_Gtf-like"/>
    <property type="match status" value="1"/>
</dbReference>
<dbReference type="GO" id="GO:0035251">
    <property type="term" value="F:UDP-glucosyltransferase activity"/>
    <property type="evidence" value="ECO:0007669"/>
    <property type="project" value="InterPro"/>
</dbReference>
<reference evidence="6" key="1">
    <citation type="submission" date="2022-12" db="EMBL/GenBank/DDBJ databases">
        <title>Draft genome assemblies for two species of Escallonia (Escalloniales).</title>
        <authorList>
            <person name="Chanderbali A."/>
            <person name="Dervinis C."/>
            <person name="Anghel I."/>
            <person name="Soltis D."/>
            <person name="Soltis P."/>
            <person name="Zapata F."/>
        </authorList>
    </citation>
    <scope>NUCLEOTIDE SEQUENCE</scope>
    <source>
        <strain evidence="6">UCBG92.1500</strain>
        <tissue evidence="6">Leaf</tissue>
    </source>
</reference>
<evidence type="ECO:0000256" key="4">
    <source>
        <dbReference type="RuleBase" id="RU003718"/>
    </source>
</evidence>
<keyword evidence="7" id="KW-1185">Reference proteome</keyword>
<dbReference type="FunFam" id="3.40.50.2000:FF:000095">
    <property type="entry name" value="Glycosyltransferase"/>
    <property type="match status" value="1"/>
</dbReference>
<dbReference type="InterPro" id="IPR002213">
    <property type="entry name" value="UDP_glucos_trans"/>
</dbReference>
<organism evidence="6 7">
    <name type="scientific">Escallonia rubra</name>
    <dbReference type="NCBI Taxonomy" id="112253"/>
    <lineage>
        <taxon>Eukaryota</taxon>
        <taxon>Viridiplantae</taxon>
        <taxon>Streptophyta</taxon>
        <taxon>Embryophyta</taxon>
        <taxon>Tracheophyta</taxon>
        <taxon>Spermatophyta</taxon>
        <taxon>Magnoliopsida</taxon>
        <taxon>eudicotyledons</taxon>
        <taxon>Gunneridae</taxon>
        <taxon>Pentapetalae</taxon>
        <taxon>asterids</taxon>
        <taxon>campanulids</taxon>
        <taxon>Escalloniales</taxon>
        <taxon>Escalloniaceae</taxon>
        <taxon>Escallonia</taxon>
    </lineage>
</organism>
<dbReference type="PROSITE" id="PS00018">
    <property type="entry name" value="EF_HAND_1"/>
    <property type="match status" value="1"/>
</dbReference>
<keyword evidence="3 4" id="KW-0808">Transferase</keyword>
<evidence type="ECO:0000256" key="3">
    <source>
        <dbReference type="ARBA" id="ARBA00022679"/>
    </source>
</evidence>
<keyword evidence="2 4" id="KW-0328">Glycosyltransferase</keyword>
<dbReference type="EMBL" id="JAVXUO010001311">
    <property type="protein sequence ID" value="KAK2983594.1"/>
    <property type="molecule type" value="Genomic_DNA"/>
</dbReference>
<dbReference type="Pfam" id="PF00201">
    <property type="entry name" value="UDPGT"/>
    <property type="match status" value="1"/>
</dbReference>
<dbReference type="Proteomes" id="UP001187471">
    <property type="component" value="Unassembled WGS sequence"/>
</dbReference>
<comment type="similarity">
    <text evidence="1 4">Belongs to the UDP-glycosyltransferase family.</text>
</comment>
<dbReference type="InterPro" id="IPR035595">
    <property type="entry name" value="UDP_glycos_trans_CS"/>
</dbReference>
<dbReference type="AlphaFoldDB" id="A0AA88UG28"/>
<dbReference type="SUPFAM" id="SSF53756">
    <property type="entry name" value="UDP-Glycosyltransferase/glycogen phosphorylase"/>
    <property type="match status" value="1"/>
</dbReference>
<accession>A0AA88UG28</accession>
<evidence type="ECO:0000313" key="7">
    <source>
        <dbReference type="Proteomes" id="UP001187471"/>
    </source>
</evidence>
<dbReference type="PANTHER" id="PTHR48048">
    <property type="entry name" value="GLYCOSYLTRANSFERASE"/>
    <property type="match status" value="1"/>
</dbReference>
<evidence type="ECO:0000256" key="2">
    <source>
        <dbReference type="ARBA" id="ARBA00022676"/>
    </source>
</evidence>
<proteinExistence type="inferred from homology"/>
<dbReference type="PROSITE" id="PS00375">
    <property type="entry name" value="UDPGT"/>
    <property type="match status" value="1"/>
</dbReference>
<protein>
    <recommendedName>
        <fullName evidence="5">Glycosyltransferase</fullName>
        <ecNumber evidence="5">2.4.1.-</ecNumber>
    </recommendedName>
</protein>
<dbReference type="InterPro" id="IPR018247">
    <property type="entry name" value="EF_Hand_1_Ca_BS"/>
</dbReference>
<dbReference type="Gene3D" id="3.40.50.2000">
    <property type="entry name" value="Glycogen Phosphorylase B"/>
    <property type="match status" value="2"/>
</dbReference>
<evidence type="ECO:0000256" key="1">
    <source>
        <dbReference type="ARBA" id="ARBA00009995"/>
    </source>
</evidence>
<comment type="caution">
    <text evidence="6">The sequence shown here is derived from an EMBL/GenBank/DDBJ whole genome shotgun (WGS) entry which is preliminary data.</text>
</comment>
<gene>
    <name evidence="6" type="ORF">RJ640_023128</name>
</gene>
<evidence type="ECO:0000256" key="5">
    <source>
        <dbReference type="RuleBase" id="RU362057"/>
    </source>
</evidence>
<sequence>MVGVMEDAVACNGGRILPNSREDGGLWWPVMEVGLQWKVGVAMVAALACDSGSWNGECVAVGDLRWDGIGHLVSMVELGKLILNHQPSISIIIFFTSSPYDTGKTAPYISRVAATTPSITFHNLPTVTLPPNSSYGAVDQLFGLPRLNNPDVHQALQTISQTSGLKAFIIDFFCDAAFEVSTSLGVPTYYFFTSGASALSMFLYLTTLDKTTTGSIKDLKDYIEFPGTPPIFPTDLAEPLFDRHSTAYKRFIDTAAHMAKSSGIIANTFESLEPRAVKAISEGLCVPDAPTPPVYCVGPLIASSDQASDEQGCLSWLSSQPSKSVVFLCFGSMGLFKAEQLTEMAVGLENSGHRFLWVVRSPPPTDDQAKHPSALPEPNLDTLLPKGFLDRTRNRGLVVKSWAPQLAVLNHDSVGGFVTHCGWNSTLEAVCAGVPMIAWPLYGEQRMNRIFLVEEIKVALPLDESEDRFVSAAELEKRVRELMDSSSGKAVRDRVREMRDGARAAFQPNGSSGIALAEFLKQT</sequence>
<name>A0AA88UG28_9ASTE</name>
<evidence type="ECO:0000313" key="6">
    <source>
        <dbReference type="EMBL" id="KAK2983594.1"/>
    </source>
</evidence>
<dbReference type="InterPro" id="IPR050481">
    <property type="entry name" value="UDP-glycosyltransf_plant"/>
</dbReference>
<dbReference type="FunFam" id="3.40.50.2000:FF:000020">
    <property type="entry name" value="Glycosyltransferase"/>
    <property type="match status" value="1"/>
</dbReference>